<dbReference type="AlphaFoldDB" id="A0A318EU57"/>
<dbReference type="EMBL" id="QICS01000003">
    <property type="protein sequence ID" value="PXV91730.1"/>
    <property type="molecule type" value="Genomic_DNA"/>
</dbReference>
<dbReference type="PANTHER" id="PTHR37293:SF5">
    <property type="entry name" value="DNA REPLICATION PROTEIN"/>
    <property type="match status" value="1"/>
</dbReference>
<dbReference type="Gene3D" id="1.10.10.630">
    <property type="entry name" value="DnaD domain-like"/>
    <property type="match status" value="2"/>
</dbReference>
<protein>
    <submittedName>
        <fullName evidence="3">DnaD/phage-associated family protein</fullName>
    </submittedName>
</protein>
<comment type="similarity">
    <text evidence="1">Belongs to the DnaB/DnaD family.</text>
</comment>
<proteinExistence type="inferred from homology"/>
<evidence type="ECO:0000256" key="1">
    <source>
        <dbReference type="ARBA" id="ARBA00093462"/>
    </source>
</evidence>
<accession>A0A318EU57</accession>
<dbReference type="Pfam" id="PF07261">
    <property type="entry name" value="DnaB_2"/>
    <property type="match status" value="2"/>
</dbReference>
<dbReference type="PIRSF" id="PIRSF033722">
    <property type="entry name" value="DnaD_CA_C3587_prd"/>
    <property type="match status" value="1"/>
</dbReference>
<dbReference type="InterPro" id="IPR017019">
    <property type="entry name" value="DNA_replication_prd_bac"/>
</dbReference>
<name>A0A318EU57_9FIRM</name>
<gene>
    <name evidence="3" type="ORF">C8E03_103292</name>
</gene>
<dbReference type="InterPro" id="IPR006343">
    <property type="entry name" value="DnaB/C_C"/>
</dbReference>
<organism evidence="3 4">
    <name type="scientific">Lachnotalea glycerini</name>
    <dbReference type="NCBI Taxonomy" id="1763509"/>
    <lineage>
        <taxon>Bacteria</taxon>
        <taxon>Bacillati</taxon>
        <taxon>Bacillota</taxon>
        <taxon>Clostridia</taxon>
        <taxon>Lachnospirales</taxon>
        <taxon>Lachnospiraceae</taxon>
        <taxon>Lachnotalea</taxon>
    </lineage>
</organism>
<dbReference type="InterPro" id="IPR034829">
    <property type="entry name" value="DnaD-like_sf"/>
</dbReference>
<dbReference type="Proteomes" id="UP000247523">
    <property type="component" value="Unassembled WGS sequence"/>
</dbReference>
<evidence type="ECO:0000313" key="4">
    <source>
        <dbReference type="Proteomes" id="UP000247523"/>
    </source>
</evidence>
<feature type="domain" description="DnaB/C C-terminal" evidence="2">
    <location>
        <begin position="254"/>
        <end position="311"/>
    </location>
</feature>
<dbReference type="PANTHER" id="PTHR37293">
    <property type="entry name" value="PHAGE REPLICATION PROTEIN-RELATED"/>
    <property type="match status" value="1"/>
</dbReference>
<dbReference type="NCBIfam" id="TIGR01446">
    <property type="entry name" value="DnaD_dom"/>
    <property type="match status" value="2"/>
</dbReference>
<evidence type="ECO:0000259" key="2">
    <source>
        <dbReference type="Pfam" id="PF07261"/>
    </source>
</evidence>
<sequence>MNSLTLRIRNKSGATMVSNAFIDEYMSEANGEFVKVYLYLLRCVSHNKQLSISVIADKFNHTETDVIRALKYWEKMKLLKLTYTNDILTEITFVDHSNTEESKPVNEEHEVNVVQASVFAAAEISASNTQPEKERKQIPAYSADQIKQFQENSDIKQILFVTEAYLGKTLSVTDINTLLFFYDELHFSLDLIEYLIEYCVSKGSKSMHYIKKTALAWAEEEITTVSQAKASTNLYNKNCNTIFNAFGIKNHRPVEFEVNYINKWTNEYAFTLDIIHSACTRTLKQAHQPSFEYADKILTEWHNKGVKHINDITLLDQEHKKVKACDKPKEVNIGKNKFNNFNQRSYDYQQLEKELLNIK</sequence>
<dbReference type="InterPro" id="IPR053162">
    <property type="entry name" value="DnaD"/>
</dbReference>
<feature type="domain" description="DnaB/C C-terminal" evidence="2">
    <location>
        <begin position="161"/>
        <end position="230"/>
    </location>
</feature>
<comment type="caution">
    <text evidence="3">The sequence shown here is derived from an EMBL/GenBank/DDBJ whole genome shotgun (WGS) entry which is preliminary data.</text>
</comment>
<evidence type="ECO:0000313" key="3">
    <source>
        <dbReference type="EMBL" id="PXV91730.1"/>
    </source>
</evidence>
<dbReference type="RefSeq" id="WP_110290853.1">
    <property type="nucleotide sequence ID" value="NZ_QICS01000003.1"/>
</dbReference>
<reference evidence="3 4" key="1">
    <citation type="submission" date="2018-05" db="EMBL/GenBank/DDBJ databases">
        <title>Genomic Encyclopedia of Type Strains, Phase IV (KMG-IV): sequencing the most valuable type-strain genomes for metagenomic binning, comparative biology and taxonomic classification.</title>
        <authorList>
            <person name="Goeker M."/>
        </authorList>
    </citation>
    <scope>NUCLEOTIDE SEQUENCE [LARGE SCALE GENOMIC DNA]</scope>
    <source>
        <strain evidence="3 4">DSM 28816</strain>
    </source>
</reference>
<dbReference type="SUPFAM" id="SSF158499">
    <property type="entry name" value="DnaD domain-like"/>
    <property type="match status" value="2"/>
</dbReference>